<feature type="compositionally biased region" description="Polar residues" evidence="2">
    <location>
        <begin position="3294"/>
        <end position="3303"/>
    </location>
</feature>
<feature type="coiled-coil region" evidence="1">
    <location>
        <begin position="1920"/>
        <end position="1973"/>
    </location>
</feature>
<proteinExistence type="predicted"/>
<feature type="compositionally biased region" description="Basic and acidic residues" evidence="2">
    <location>
        <begin position="3283"/>
        <end position="3292"/>
    </location>
</feature>
<evidence type="ECO:0000313" key="3">
    <source>
        <dbReference type="EMBL" id="KAK8890654.1"/>
    </source>
</evidence>
<comment type="caution">
    <text evidence="3">The sequence shown here is derived from an EMBL/GenBank/DDBJ whole genome shotgun (WGS) entry which is preliminary data.</text>
</comment>
<sequence length="3533" mass="416756">MTLEDFQNAWNWMNSNHPEEMNDIQSYFNSHGIEFNQENFIQTSQADNRENYTPSIDILIAIPSVLKINNLLGLQENNPNYIQNIALFIETFYTGTSKTPEQFHDFWKMVRKIIELYSIVVQTPNYDDAMNYLNDSIQPISKNFNNDFSQANQFLDKSINYIKQCSQFEKEIRETYSVEELKSDNFLITFAAWSIYQNEPTNIIKYFIAFLLYKKYCEAFQPSQKIPFQDMVLSHNNSFDDLIQFFINEFNRNGINVSTQNSNLIKNYYSNFNNSTSINNILNNRGSHITAQEVIVQPKKRNSRKIQLLSIDSPPPQDPMILLQQMKSYIETWWLDNKDEQPTQIDIYLNSNQGSPQEKFNVIQNIYSTFKKWENIQIKDDNIDISGAETDKIRKFREYCDYLSFSMKSFNMMNINSNKISIIDCFIKFGNLDNAYNQIELFNQYISQPRMNENLSNMYQVLQKYFNDDDKIGDIFWNYCPDMTQLSKLLNSASTILSDEQLCSQTGQLFIFYNSNLAPPISFFAMLNRFQNIQTVWNEIAKKFNTTPNELLNRIQHQTQENQQIASDQQTIQNSNNPLDVQNLLNHHPTQPIQNIQPVSQPTQQPTQPTQQPTQNSNNPLDVQNLLNQQPTQNSNNPLDVQNLLNQQPTQQPTQPTQQPTSNSENWEIQNLSRDWSIFQSKKRELFSEAVSLFGQIYSAQSNNQIQDENEYYLVIIDEFRNLIPELVNMTFWSDAHQIFEDDLLGYNRFIKLFPIAVLFNILVSNPQQVFTTKTIQQLFSQNDSISDESLFHAYSVIARYYESLIQNNPISQVNTLMSETQKDYKNSWKDVFIKINQRCQNAILPESNPQTNQQVMNSIENNQQQQQQQQTIFSEKDFKWIIEYSYSMYSMNMKFPNRIIEKLCDDYYQFYQEYNNKFEGNEDPLQTKEQINGRFGGDIHSIPSYLLSYPIVKFLNKLFANSGPSVLDFSSHLFDLKDWICQLNNEILFYYFHIKNNQPLFSDYSQLQQATNTKKGESNSEQFYLSQINEYKTLNNIADIAPFRTELSQEERNQLGQNPLPYTNNFLRQFQPQQNPISNVVSQPILKTKSQAPKENPENSVPLQNVKIHNLVKDSIEKAVLSKYPSTTIKNPLVPSTKSNGVMSVPVKNSTFEITKQNTINEFKNENSWFSQLSKIDDKVNSITSESDLNNFLNDLSNSHVRLIRTEQILSDYQTAYPDVPFNIDAIKFWMLQGTENDLTKYCENTVSQYYEKEYNKIVEDLRALSNTDAVNYAEQWKQKRDSGKNPKQIYYELRQLFDEKIKDKKSLDSLKVGFLGRINSKYGTNISITELLPYNTKDEYENYVFKYLYDINKDKIKTVLNAIRNLLGENDSNYQELNNDFQNFEVSSFINEAAVENIKSFYDSIQNKLTKFKSNSTSKNAAIENLRRRYQNTDLTNDDLKNIQQKDLDDYFKAYSTLKEYNDELNSNIELDDFLPQQSYQQKYWYMKAMIEIHKYLIKTKQPASETNCTEFKNQQNSQGKDDKQIFEEYTKLNGDEDTKKKVFETTKLQLLTQNAEIYKKYQQYIDSLDSVDLISRFFKVIQKLTALQQQDNFYNSLSFEYLNNFISASSQGENINLLDRLVRIEFVLDYLPKVREKHKLKKEYPSIDDLLTEIPTVKLDELNDEIEESKTLNANTKAARETLIQKFMTEHPDDYDASEVQKIKDLNDLKIYFQIIPTLNKFNHAFSEDTPKSWETFTTIGPNGKKMLDDINLEYIDTLRLFKKWKELQNAEELEDGTRHVVETLLENSHLINTNQNENRQSQFHMLHENLKQWIQQQENSNQNESTFRSSIDTKLKEQGINNNSNDMSKVKFNDLQDYYDFMVAASKFNNYFNSTYETPSKFINHPNKKLFVLKVSTFPKIDEFLSLNDPENYKTANGFENNKSKIEEKFKEFQNKYHDNLLQNIENEINQLKSSTEKYKENAKNIIETFMAQNQNKINISMKIIDKYNNITDLQKYLNKEAEKYWKDKINANIDVYNTLFGVSLNFQTLKQQYGTNYQEFYNSMIQNIQEETTRQIQLYMKDINIELKAYKNANPSSTKYDGIEKFESPDFTNENMSEEEKNRKIQEIKENFKKFGNFEDRFYKLKIENNLNEYNRWYNRWTPKGKKPLFTDTLETLLQRHPKLYDCYLHVLVSSKIVEYNDTKRANEEEMTLEKLKIQFPASNSEERKNQPELMNNYLQTEIDKMSKEKKTDSYEKIIKDYNLDNVSVEELKKLGETPKIAKFKILIQRILPTFLKWYPNYKNNSVDDIIENLCKTWNISSNINSEPIENKESLLEDCYYNFLFNPMAKKYYIAYGKKEWNHENDFYMTNFLEDKLSENQYSEDIDGRKNVNPIEIEPILKDECQKIDKAYQILQSQFNNLTPESKGFVNANFDSLDDFIQYFGSINETKWLIKILEILPIWNQYVDDFGVDSKISNLQQIITKYSNKDNENSENYRQEYWNKILTALFENYKKAYHIPREENLDSFKEKILKGNNDDDDLFKGIQTLNPFNSSIVNSNDKKLNSDEFLQKVKSQLEKFIEQSNISYTNLQQEYQNVFGKVVEIKDLKKHSWIEVHYSIEIQRYQNSHPDEKININNLVAKYKSFENAYWNLRTEKDRKEYNKYCSKVNEQVNNFDDIKKLLNFTQTFEPKSLNEYDQEFEDLVIKFNQKVEDLKLKYYQSDLKNAATEFISIDDAKNRLKIADPEKLYWALKTRQALKKYNEYFKTQTQTFENLRDKSNEDWETLYWKYSLEPEIDKYKNVFKGTEELTVENLRRKYSTVEDAIKHITALETEKETKKKFETIEMKKLLDIYNNLPKTDNLDTNDLIRLWETPENAKFHLLIEPYLEEYNKLSNFKTLTPEECDKIVSKRDEWDKQNPNATEEQIESMIHDSEQGYLNRNELAYQIIVYPKLLNAQKMIPQFDVNNFTKQHPDPLDARKILDEIIQKSEIGMTSLIQEYAKHFPNSTLQTLKTSYPEPYELDAHLRIDPLLFEIQKEGEYKNTKFKFEDIIHKKYDKEGGYQENVYEIQDKLSEKLDEIKEIKPLLEKYENETTIKPKSIEEWESTFPDKIDPEQWKNLRRNLLKELEAIRQYKLLSSEYESFTLENTDSVQDIAKKNKGFDSIDSKIFQKEKDELAKIWAFISPLKLINSQYKEIMGKNYPFKRLYEDTNHNISLAREKLQRKVDFLKEVKPLHDELLNITKDNISYDYLIENYFQDITQDDLETEISKNNETKQRNIKDMAQGAKDFLKGKIDQAQKKKRDEMNEINNSNALRNSYSGGGAIIRPLIGGGGGGSFNRIQPPNQLNQQNQQNQQPQNQLNQLNQNQIPPFHYDKSNPLSFRIQKLNYMKMIDGLKNQGTNSEIQTYTQINPLISNPQPKITPLTINPEPQITQPIQITPQPIQPTPQPIQPIQPQPIQPTPQPIQPIQPTQPTQPTQTNTLSKKEIEGILKKMKIPLRYAIQLFNANISKDQLKSAESIKNIISNLKKSKFVPKKALRYNLLNKL</sequence>
<reference evidence="3 4" key="1">
    <citation type="submission" date="2024-04" db="EMBL/GenBank/DDBJ databases">
        <title>Tritrichomonas musculus Genome.</title>
        <authorList>
            <person name="Alves-Ferreira E."/>
            <person name="Grigg M."/>
            <person name="Lorenzi H."/>
            <person name="Galac M."/>
        </authorList>
    </citation>
    <scope>NUCLEOTIDE SEQUENCE [LARGE SCALE GENOMIC DNA]</scope>
    <source>
        <strain evidence="3 4">EAF2021</strain>
    </source>
</reference>
<feature type="region of interest" description="Disordered" evidence="2">
    <location>
        <begin position="3434"/>
        <end position="3467"/>
    </location>
</feature>
<dbReference type="EMBL" id="JAPFFF010000005">
    <property type="protein sequence ID" value="KAK8890654.1"/>
    <property type="molecule type" value="Genomic_DNA"/>
</dbReference>
<evidence type="ECO:0000256" key="1">
    <source>
        <dbReference type="SAM" id="Coils"/>
    </source>
</evidence>
<feature type="compositionally biased region" description="Low complexity" evidence="2">
    <location>
        <begin position="3455"/>
        <end position="3466"/>
    </location>
</feature>
<protein>
    <recommendedName>
        <fullName evidence="5">USP domain-containing protein</fullName>
    </recommendedName>
</protein>
<feature type="compositionally biased region" description="Low complexity" evidence="2">
    <location>
        <begin position="3328"/>
        <end position="3344"/>
    </location>
</feature>
<feature type="compositionally biased region" description="Polar residues" evidence="2">
    <location>
        <begin position="591"/>
        <end position="600"/>
    </location>
</feature>
<name>A0ABR2KHN8_9EUKA</name>
<keyword evidence="1" id="KW-0175">Coiled coil</keyword>
<feature type="compositionally biased region" description="Pro residues" evidence="2">
    <location>
        <begin position="3434"/>
        <end position="3454"/>
    </location>
</feature>
<evidence type="ECO:0000313" key="4">
    <source>
        <dbReference type="Proteomes" id="UP001470230"/>
    </source>
</evidence>
<accession>A0ABR2KHN8</accession>
<feature type="compositionally biased region" description="Polar residues" evidence="2">
    <location>
        <begin position="616"/>
        <end position="641"/>
    </location>
</feature>
<evidence type="ECO:0008006" key="5">
    <source>
        <dbReference type="Google" id="ProtNLM"/>
    </source>
</evidence>
<feature type="region of interest" description="Disordered" evidence="2">
    <location>
        <begin position="3283"/>
        <end position="3303"/>
    </location>
</feature>
<organism evidence="3 4">
    <name type="scientific">Tritrichomonas musculus</name>
    <dbReference type="NCBI Taxonomy" id="1915356"/>
    <lineage>
        <taxon>Eukaryota</taxon>
        <taxon>Metamonada</taxon>
        <taxon>Parabasalia</taxon>
        <taxon>Tritrichomonadida</taxon>
        <taxon>Tritrichomonadidae</taxon>
        <taxon>Tritrichomonas</taxon>
    </lineage>
</organism>
<keyword evidence="4" id="KW-1185">Reference proteome</keyword>
<dbReference type="Proteomes" id="UP001470230">
    <property type="component" value="Unassembled WGS sequence"/>
</dbReference>
<evidence type="ECO:0000256" key="2">
    <source>
        <dbReference type="SAM" id="MobiDB-lite"/>
    </source>
</evidence>
<feature type="region of interest" description="Disordered" evidence="2">
    <location>
        <begin position="591"/>
        <end position="641"/>
    </location>
</feature>
<feature type="compositionally biased region" description="Low complexity" evidence="2">
    <location>
        <begin position="601"/>
        <end position="615"/>
    </location>
</feature>
<feature type="region of interest" description="Disordered" evidence="2">
    <location>
        <begin position="3321"/>
        <end position="3344"/>
    </location>
</feature>
<gene>
    <name evidence="3" type="ORF">M9Y10_035438</name>
</gene>